<evidence type="ECO:0000256" key="7">
    <source>
        <dbReference type="SAM" id="Phobius"/>
    </source>
</evidence>
<evidence type="ECO:0000256" key="6">
    <source>
        <dbReference type="ARBA" id="ARBA00043993"/>
    </source>
</evidence>
<feature type="transmembrane region" description="Helical" evidence="7">
    <location>
        <begin position="94"/>
        <end position="117"/>
    </location>
</feature>
<evidence type="ECO:0000256" key="4">
    <source>
        <dbReference type="ARBA" id="ARBA00022989"/>
    </source>
</evidence>
<accession>A0A4U3MK94</accession>
<sequence length="691" mass="73649">MATSLRDRGLAVGYGLVGAAGLLIPLLIGLATGRPAQGGVVALGAFLVTIRANPDPPGVRLPFMLAGVLVLAVGSVLGVLLVGNDWLLIPVATAAAALAIRFPVVGFTAPLALLLTAANPLPVDPIPHLVLQVVGGLLAAFLLTLPWAWRRTRPLAATLAETAGLLADLLDATFDGERREALRDEVADALQNARTACARHRWERRSPDAERITTALRRVFYEAITLRELAAAAGRQAEIEPLTAELAARTRALFQDDVEVVEVDFAARIDELRGERPDDERELLRVVLLRQIDHAATRIRATLDQAKTPAMKLKSALIPIPRLPAESPVTDAIMIVPRAPSMRLTRDDPGFRHLLRAMLGTATACVIIAIFTPEHAQWLALGVLLTIQPTYGETLDKAGARVGGSIAGALVAAVVLLIAPGYGWLAALIVVSAGLGFGLYAVHYAYWATFMTMCVLLLIDIQAMQTWEIAGFRIGLNVLGGAIALACVRLLWPRGEAVRLRRRLADLLRAHALAARTLAETTRGRRPEGSAELAIRRAADMAETVEQGIAAMAHEPGAGETAHVAELLDEVTRVRDGLITLTSVLREDPGNDVGPAPAVLHAVADRLEGGAVAVQEGEPYQPQGDVDQTLSELRTWLGKLAVTRLGELAADPADSRTEVRRALLHAAAADHALKALADDSARVVILATEDR</sequence>
<dbReference type="GO" id="GO:0005886">
    <property type="term" value="C:plasma membrane"/>
    <property type="evidence" value="ECO:0007669"/>
    <property type="project" value="UniProtKB-SubCell"/>
</dbReference>
<feature type="transmembrane region" description="Helical" evidence="7">
    <location>
        <begin position="407"/>
        <end position="431"/>
    </location>
</feature>
<feature type="transmembrane region" description="Helical" evidence="7">
    <location>
        <begin position="129"/>
        <end position="149"/>
    </location>
</feature>
<dbReference type="Proteomes" id="UP000308705">
    <property type="component" value="Unassembled WGS sequence"/>
</dbReference>
<dbReference type="EMBL" id="SZQA01000005">
    <property type="protein sequence ID" value="TKK89841.1"/>
    <property type="molecule type" value="Genomic_DNA"/>
</dbReference>
<dbReference type="InterPro" id="IPR049453">
    <property type="entry name" value="Memb_transporter_dom"/>
</dbReference>
<feature type="transmembrane region" description="Helical" evidence="7">
    <location>
        <begin position="437"/>
        <end position="459"/>
    </location>
</feature>
<keyword evidence="10" id="KW-1185">Reference proteome</keyword>
<protein>
    <recommendedName>
        <fullName evidence="8">Integral membrane bound transporter domain-containing protein</fullName>
    </recommendedName>
</protein>
<evidence type="ECO:0000256" key="3">
    <source>
        <dbReference type="ARBA" id="ARBA00022692"/>
    </source>
</evidence>
<keyword evidence="2" id="KW-1003">Cell membrane</keyword>
<feature type="transmembrane region" description="Helical" evidence="7">
    <location>
        <begin position="471"/>
        <end position="492"/>
    </location>
</feature>
<feature type="transmembrane region" description="Helical" evidence="7">
    <location>
        <begin position="12"/>
        <end position="31"/>
    </location>
</feature>
<comment type="caution">
    <text evidence="9">The sequence shown here is derived from an EMBL/GenBank/DDBJ whole genome shotgun (WGS) entry which is preliminary data.</text>
</comment>
<evidence type="ECO:0000256" key="5">
    <source>
        <dbReference type="ARBA" id="ARBA00023136"/>
    </source>
</evidence>
<name>A0A4U3MK94_9ACTN</name>
<feature type="transmembrane region" description="Helical" evidence="7">
    <location>
        <begin position="353"/>
        <end position="372"/>
    </location>
</feature>
<dbReference type="OrthoDB" id="3515426at2"/>
<evidence type="ECO:0000256" key="1">
    <source>
        <dbReference type="ARBA" id="ARBA00004651"/>
    </source>
</evidence>
<dbReference type="PANTHER" id="PTHR30509">
    <property type="entry name" value="P-HYDROXYBENZOIC ACID EFFLUX PUMP SUBUNIT-RELATED"/>
    <property type="match status" value="1"/>
</dbReference>
<comment type="similarity">
    <text evidence="6">Belongs to the YccS/YhfK family.</text>
</comment>
<dbReference type="AlphaFoldDB" id="A0A4U3MK94"/>
<comment type="subcellular location">
    <subcellularLocation>
        <location evidence="1">Cell membrane</location>
        <topology evidence="1">Multi-pass membrane protein</topology>
    </subcellularLocation>
</comment>
<evidence type="ECO:0000313" key="9">
    <source>
        <dbReference type="EMBL" id="TKK89841.1"/>
    </source>
</evidence>
<organism evidence="9 10">
    <name type="scientific">Herbidospora galbida</name>
    <dbReference type="NCBI Taxonomy" id="2575442"/>
    <lineage>
        <taxon>Bacteria</taxon>
        <taxon>Bacillati</taxon>
        <taxon>Actinomycetota</taxon>
        <taxon>Actinomycetes</taxon>
        <taxon>Streptosporangiales</taxon>
        <taxon>Streptosporangiaceae</taxon>
        <taxon>Herbidospora</taxon>
    </lineage>
</organism>
<evidence type="ECO:0000256" key="2">
    <source>
        <dbReference type="ARBA" id="ARBA00022475"/>
    </source>
</evidence>
<evidence type="ECO:0000259" key="8">
    <source>
        <dbReference type="Pfam" id="PF13515"/>
    </source>
</evidence>
<dbReference type="RefSeq" id="WP_137246405.1">
    <property type="nucleotide sequence ID" value="NZ_SZQA01000005.1"/>
</dbReference>
<reference evidence="9 10" key="1">
    <citation type="submission" date="2019-04" db="EMBL/GenBank/DDBJ databases">
        <title>Herbidospora sp. NEAU-GS14.nov., a novel actinomycete isolated from soil.</title>
        <authorList>
            <person name="Han L."/>
        </authorList>
    </citation>
    <scope>NUCLEOTIDE SEQUENCE [LARGE SCALE GENOMIC DNA]</scope>
    <source>
        <strain evidence="9 10">NEAU-GS14</strain>
    </source>
</reference>
<feature type="transmembrane region" description="Helical" evidence="7">
    <location>
        <begin position="61"/>
        <end position="82"/>
    </location>
</feature>
<keyword evidence="3 7" id="KW-0812">Transmembrane</keyword>
<evidence type="ECO:0000313" key="10">
    <source>
        <dbReference type="Proteomes" id="UP000308705"/>
    </source>
</evidence>
<feature type="domain" description="Integral membrane bound transporter" evidence="8">
    <location>
        <begin position="364"/>
        <end position="487"/>
    </location>
</feature>
<keyword evidence="5 7" id="KW-0472">Membrane</keyword>
<proteinExistence type="inferred from homology"/>
<gene>
    <name evidence="9" type="ORF">FDA94_08120</name>
</gene>
<dbReference type="Pfam" id="PF13515">
    <property type="entry name" value="FUSC_2"/>
    <property type="match status" value="1"/>
</dbReference>
<keyword evidence="4 7" id="KW-1133">Transmembrane helix</keyword>
<dbReference type="PANTHER" id="PTHR30509:SF9">
    <property type="entry name" value="MULTIDRUG RESISTANCE PROTEIN MDTO"/>
    <property type="match status" value="1"/>
</dbReference>